<dbReference type="AlphaFoldDB" id="A0A5J4VXP1"/>
<evidence type="ECO:0000313" key="2">
    <source>
        <dbReference type="Proteomes" id="UP000324800"/>
    </source>
</evidence>
<reference evidence="1 2" key="1">
    <citation type="submission" date="2019-03" db="EMBL/GenBank/DDBJ databases">
        <title>Single cell metagenomics reveals metabolic interactions within the superorganism composed of flagellate Streblomastix strix and complex community of Bacteroidetes bacteria on its surface.</title>
        <authorList>
            <person name="Treitli S.C."/>
            <person name="Kolisko M."/>
            <person name="Husnik F."/>
            <person name="Keeling P."/>
            <person name="Hampl V."/>
        </authorList>
    </citation>
    <scope>NUCLEOTIDE SEQUENCE [LARGE SCALE GENOMIC DNA]</scope>
    <source>
        <strain evidence="1">ST1C</strain>
    </source>
</reference>
<dbReference type="PANTHER" id="PTHR22878">
    <property type="entry name" value="DYNEIN HEAVY CHAIN 6, AXONEMAL-LIKE-RELATED"/>
    <property type="match status" value="1"/>
</dbReference>
<dbReference type="OrthoDB" id="9897724at2759"/>
<dbReference type="Proteomes" id="UP000324800">
    <property type="component" value="Unassembled WGS sequence"/>
</dbReference>
<dbReference type="GO" id="GO:0007018">
    <property type="term" value="P:microtubule-based movement"/>
    <property type="evidence" value="ECO:0007669"/>
    <property type="project" value="InterPro"/>
</dbReference>
<dbReference type="GO" id="GO:0045505">
    <property type="term" value="F:dynein intermediate chain binding"/>
    <property type="evidence" value="ECO:0007669"/>
    <property type="project" value="InterPro"/>
</dbReference>
<protein>
    <submittedName>
        <fullName evidence="1">Putative Dynein heavy chain</fullName>
    </submittedName>
</protein>
<proteinExistence type="predicted"/>
<gene>
    <name evidence="1" type="ORF">EZS28_017042</name>
</gene>
<dbReference type="Pfam" id="PF12775">
    <property type="entry name" value="AAA_7"/>
    <property type="match status" value="1"/>
</dbReference>
<dbReference type="EMBL" id="SNRW01004378">
    <property type="protein sequence ID" value="KAA6387434.1"/>
    <property type="molecule type" value="Genomic_DNA"/>
</dbReference>
<accession>A0A5J4VXP1</accession>
<dbReference type="InterPro" id="IPR026983">
    <property type="entry name" value="DHC"/>
</dbReference>
<dbReference type="Gene3D" id="3.40.50.300">
    <property type="entry name" value="P-loop containing nucleotide triphosphate hydrolases"/>
    <property type="match status" value="1"/>
</dbReference>
<dbReference type="GO" id="GO:0051959">
    <property type="term" value="F:dynein light intermediate chain binding"/>
    <property type="evidence" value="ECO:0007669"/>
    <property type="project" value="InterPro"/>
</dbReference>
<organism evidence="1 2">
    <name type="scientific">Streblomastix strix</name>
    <dbReference type="NCBI Taxonomy" id="222440"/>
    <lineage>
        <taxon>Eukaryota</taxon>
        <taxon>Metamonada</taxon>
        <taxon>Preaxostyla</taxon>
        <taxon>Oxymonadida</taxon>
        <taxon>Streblomastigidae</taxon>
        <taxon>Streblomastix</taxon>
    </lineage>
</organism>
<dbReference type="InterPro" id="IPR027417">
    <property type="entry name" value="P-loop_NTPase"/>
</dbReference>
<dbReference type="PANTHER" id="PTHR22878:SF68">
    <property type="entry name" value="DYNEIN HEAVY CHAIN 6, AXONEMAL-LIKE"/>
    <property type="match status" value="1"/>
</dbReference>
<evidence type="ECO:0000313" key="1">
    <source>
        <dbReference type="EMBL" id="KAA6387434.1"/>
    </source>
</evidence>
<sequence length="134" mass="15004">MERRRTGIVGSPPGSYYVVFVDDLNMPKLEIYGAQPPIELLRQFIDHGGWYVKKDSTTIPFIKIEDVQIVSAMGPPGGDSIRGLANPIVSATLDVYHTIAKELLPTPTKSHYTFNLRDQQHQQKKLKIVNGSKN</sequence>
<dbReference type="GO" id="GO:0030286">
    <property type="term" value="C:dynein complex"/>
    <property type="evidence" value="ECO:0007669"/>
    <property type="project" value="InterPro"/>
</dbReference>
<comment type="caution">
    <text evidence="1">The sequence shown here is derived from an EMBL/GenBank/DDBJ whole genome shotgun (WGS) entry which is preliminary data.</text>
</comment>
<name>A0A5J4VXP1_9EUKA</name>